<dbReference type="Proteomes" id="UP000077202">
    <property type="component" value="Unassembled WGS sequence"/>
</dbReference>
<dbReference type="AlphaFoldDB" id="A0A176WP91"/>
<proteinExistence type="predicted"/>
<dbReference type="EMBL" id="LVLJ01000455">
    <property type="protein sequence ID" value="OAE34102.1"/>
    <property type="molecule type" value="Genomic_DNA"/>
</dbReference>
<keyword evidence="2" id="KW-1185">Reference proteome</keyword>
<sequence>MTTTEGFRTLEALCLRFPLLPAVHSSNLCSKSSIGLAKINPYLSLVRQTPSQRSAVPGLDRDREITRALNQLLDHLAMLEMTPTVGTDLGSGSHVRSEEDDVVGVHFEPGNTLWRFCVSLVVVVSSPTYRLEKIRL</sequence>
<organism evidence="1 2">
    <name type="scientific">Marchantia polymorpha subsp. ruderalis</name>
    <dbReference type="NCBI Taxonomy" id="1480154"/>
    <lineage>
        <taxon>Eukaryota</taxon>
        <taxon>Viridiplantae</taxon>
        <taxon>Streptophyta</taxon>
        <taxon>Embryophyta</taxon>
        <taxon>Marchantiophyta</taxon>
        <taxon>Marchantiopsida</taxon>
        <taxon>Marchantiidae</taxon>
        <taxon>Marchantiales</taxon>
        <taxon>Marchantiaceae</taxon>
        <taxon>Marchantia</taxon>
    </lineage>
</organism>
<evidence type="ECO:0000313" key="1">
    <source>
        <dbReference type="EMBL" id="OAE34102.1"/>
    </source>
</evidence>
<protein>
    <submittedName>
        <fullName evidence="1">Uncharacterized protein</fullName>
    </submittedName>
</protein>
<name>A0A176WP91_MARPO</name>
<evidence type="ECO:0000313" key="2">
    <source>
        <dbReference type="Proteomes" id="UP000077202"/>
    </source>
</evidence>
<comment type="caution">
    <text evidence="1">The sequence shown here is derived from an EMBL/GenBank/DDBJ whole genome shotgun (WGS) entry which is preliminary data.</text>
</comment>
<accession>A0A176WP91</accession>
<reference evidence="1" key="1">
    <citation type="submission" date="2016-03" db="EMBL/GenBank/DDBJ databases">
        <title>Mechanisms controlling the formation of the plant cell surface in tip-growing cells are functionally conserved among land plants.</title>
        <authorList>
            <person name="Honkanen S."/>
            <person name="Jones V.A."/>
            <person name="Morieri G."/>
            <person name="Champion C."/>
            <person name="Hetherington A.J."/>
            <person name="Kelly S."/>
            <person name="Saint-Marcoux D."/>
            <person name="Proust H."/>
            <person name="Prescott H."/>
            <person name="Dolan L."/>
        </authorList>
    </citation>
    <scope>NUCLEOTIDE SEQUENCE [LARGE SCALE GENOMIC DNA]</scope>
    <source>
        <tissue evidence="1">Whole gametophyte</tissue>
    </source>
</reference>
<gene>
    <name evidence="1" type="ORF">AXG93_2891s1260</name>
</gene>